<keyword evidence="2" id="KW-0645">Protease</keyword>
<dbReference type="AlphaFoldDB" id="A0A1N7HGC0"/>
<dbReference type="PANTHER" id="PTHR36512">
    <property type="entry name" value="D-AMINOPEPTIDASE"/>
    <property type="match status" value="1"/>
</dbReference>
<name>A0A1N7HGC0_9NOCA</name>
<dbReference type="SUPFAM" id="SSF56266">
    <property type="entry name" value="DmpA/ArgJ-like"/>
    <property type="match status" value="1"/>
</dbReference>
<reference evidence="2 3" key="1">
    <citation type="submission" date="2017-01" db="EMBL/GenBank/DDBJ databases">
        <authorList>
            <person name="Mah S.A."/>
            <person name="Swanson W.J."/>
            <person name="Moy G.W."/>
            <person name="Vacquier V.D."/>
        </authorList>
    </citation>
    <scope>NUCLEOTIDE SEQUENCE [LARGE SCALE GENOMIC DNA]</scope>
    <source>
        <strain evidence="2 3">CPCC 203464</strain>
    </source>
</reference>
<dbReference type="Proteomes" id="UP000186218">
    <property type="component" value="Unassembled WGS sequence"/>
</dbReference>
<evidence type="ECO:0000256" key="1">
    <source>
        <dbReference type="ARBA" id="ARBA00007068"/>
    </source>
</evidence>
<organism evidence="2 3">
    <name type="scientific">Williamsia sterculiae</name>
    <dbReference type="NCBI Taxonomy" id="1344003"/>
    <lineage>
        <taxon>Bacteria</taxon>
        <taxon>Bacillati</taxon>
        <taxon>Actinomycetota</taxon>
        <taxon>Actinomycetes</taxon>
        <taxon>Mycobacteriales</taxon>
        <taxon>Nocardiaceae</taxon>
        <taxon>Williamsia</taxon>
    </lineage>
</organism>
<evidence type="ECO:0000313" key="2">
    <source>
        <dbReference type="EMBL" id="SIS23718.1"/>
    </source>
</evidence>
<accession>A0A1N7HGC0</accession>
<comment type="similarity">
    <text evidence="1">Belongs to the peptidase S58 family.</text>
</comment>
<dbReference type="InterPro" id="IPR016117">
    <property type="entry name" value="ArgJ-like_dom_sf"/>
</dbReference>
<keyword evidence="3" id="KW-1185">Reference proteome</keyword>
<keyword evidence="2" id="KW-0378">Hydrolase</keyword>
<dbReference type="Gene3D" id="3.60.70.12">
    <property type="entry name" value="L-amino peptidase D-ALA esterase/amidase"/>
    <property type="match status" value="1"/>
</dbReference>
<dbReference type="EMBL" id="FTNT01000017">
    <property type="protein sequence ID" value="SIS23718.1"/>
    <property type="molecule type" value="Genomic_DNA"/>
</dbReference>
<proteinExistence type="inferred from homology"/>
<evidence type="ECO:0000313" key="3">
    <source>
        <dbReference type="Proteomes" id="UP000186218"/>
    </source>
</evidence>
<protein>
    <submittedName>
        <fullName evidence="2">L-aminopeptidase/D-esterase</fullName>
    </submittedName>
</protein>
<dbReference type="PANTHER" id="PTHR36512:SF3">
    <property type="entry name" value="BLR5678 PROTEIN"/>
    <property type="match status" value="1"/>
</dbReference>
<dbReference type="InterPro" id="IPR005321">
    <property type="entry name" value="Peptidase_S58_DmpA"/>
</dbReference>
<keyword evidence="2" id="KW-0031">Aminopeptidase</keyword>
<sequence length="373" mass="37170">MGDDGLDRYGGELTAVRVSDHDRVTDVAGVTVGQHHRIDDDATVADAEIAGSGWATGSTVICFPDGATGAVDVRGGGPGTRETDLLDPANSVLGPTAIVLTGGSAYGLAVADGVMTELERDHRGLAMDAHGHVVPIVPAAVVFDLTVGGWSSRPDADFGVKAVRAAGVEVATGSVGAGAGARAGALKGGIGTAGVTFDDGPAAGITVAALMVANPVGSVIDPGTGLPWDVADHGYHRLTTPAAAEIDAYAALQAKGTVLNTTIGVVATDATAGPGMMRRVAIAAQDGIARAIRPAHLPLDGDTVFAVATNRVPRPTYHPVPPGLDPELAVITAVSAAVASVVQRAIVGAVLAATPVAGIPTFAQTLPSARRRA</sequence>
<gene>
    <name evidence="2" type="ORF">SAMN05445060_4156</name>
</gene>
<dbReference type="STRING" id="1344003.SAMN05445060_4156"/>
<dbReference type="Pfam" id="PF03576">
    <property type="entry name" value="Peptidase_S58"/>
    <property type="match status" value="1"/>
</dbReference>
<dbReference type="GO" id="GO:0004177">
    <property type="term" value="F:aminopeptidase activity"/>
    <property type="evidence" value="ECO:0007669"/>
    <property type="project" value="UniProtKB-KW"/>
</dbReference>